<evidence type="ECO:0000256" key="1">
    <source>
        <dbReference type="SAM" id="MobiDB-lite"/>
    </source>
</evidence>
<sequence length="114" mass="12388">MAEGAEKKPPADAAGGGESEDSPPSPAVAERMARLPPADVAWFLSLRRENLGHPFGYVFTAPADRDDPAASPEEIAGEWFDFEAGVYFEKADEVIERIQASVRAQYEAQGFVEM</sequence>
<dbReference type="PANTHER" id="PTHR35166">
    <property type="entry name" value="OS05G0193700 PROTEIN-RELATED"/>
    <property type="match status" value="1"/>
</dbReference>
<dbReference type="Gramene" id="OBART11G19400.1">
    <property type="protein sequence ID" value="OBART11G19400.1"/>
    <property type="gene ID" value="OBART11G19400"/>
</dbReference>
<dbReference type="Proteomes" id="UP000026960">
    <property type="component" value="Chromosome 11"/>
</dbReference>
<accession>A0A0D3HNV1</accession>
<reference evidence="2" key="1">
    <citation type="journal article" date="2009" name="Rice">
        <title>De Novo Next Generation Sequencing of Plant Genomes.</title>
        <authorList>
            <person name="Rounsley S."/>
            <person name="Marri P.R."/>
            <person name="Yu Y."/>
            <person name="He R."/>
            <person name="Sisneros N."/>
            <person name="Goicoechea J.L."/>
            <person name="Lee S.J."/>
            <person name="Angelova A."/>
            <person name="Kudrna D."/>
            <person name="Luo M."/>
            <person name="Affourtit J."/>
            <person name="Desany B."/>
            <person name="Knight J."/>
            <person name="Niazi F."/>
            <person name="Egholm M."/>
            <person name="Wing R.A."/>
        </authorList>
    </citation>
    <scope>NUCLEOTIDE SEQUENCE [LARGE SCALE GENOMIC DNA]</scope>
    <source>
        <strain evidence="2">cv. IRGC 105608</strain>
    </source>
</reference>
<evidence type="ECO:0000313" key="3">
    <source>
        <dbReference type="Proteomes" id="UP000026960"/>
    </source>
</evidence>
<dbReference type="PaxDb" id="65489-OBART11G19400.1"/>
<proteinExistence type="predicted"/>
<organism evidence="2">
    <name type="scientific">Oryza barthii</name>
    <dbReference type="NCBI Taxonomy" id="65489"/>
    <lineage>
        <taxon>Eukaryota</taxon>
        <taxon>Viridiplantae</taxon>
        <taxon>Streptophyta</taxon>
        <taxon>Embryophyta</taxon>
        <taxon>Tracheophyta</taxon>
        <taxon>Spermatophyta</taxon>
        <taxon>Magnoliopsida</taxon>
        <taxon>Liliopsida</taxon>
        <taxon>Poales</taxon>
        <taxon>Poaceae</taxon>
        <taxon>BOP clade</taxon>
        <taxon>Oryzoideae</taxon>
        <taxon>Oryzeae</taxon>
        <taxon>Oryzinae</taxon>
        <taxon>Oryza</taxon>
    </lineage>
</organism>
<dbReference type="HOGENOM" id="CLU_173590_0_0_1"/>
<evidence type="ECO:0000313" key="2">
    <source>
        <dbReference type="EnsemblPlants" id="OBART11G19400.1"/>
    </source>
</evidence>
<feature type="region of interest" description="Disordered" evidence="1">
    <location>
        <begin position="1"/>
        <end position="31"/>
    </location>
</feature>
<dbReference type="PANTHER" id="PTHR35166:SF15">
    <property type="entry name" value="OS05G0193700 PROTEIN"/>
    <property type="match status" value="1"/>
</dbReference>
<protein>
    <submittedName>
        <fullName evidence="2">Uncharacterized protein</fullName>
    </submittedName>
</protein>
<dbReference type="EnsemblPlants" id="OBART11G19400.1">
    <property type="protein sequence ID" value="OBART11G19400.1"/>
    <property type="gene ID" value="OBART11G19400"/>
</dbReference>
<reference evidence="2" key="2">
    <citation type="submission" date="2015-03" db="UniProtKB">
        <authorList>
            <consortium name="EnsemblPlants"/>
        </authorList>
    </citation>
    <scope>IDENTIFICATION</scope>
</reference>
<dbReference type="AlphaFoldDB" id="A0A0D3HNV1"/>
<keyword evidence="3" id="KW-1185">Reference proteome</keyword>
<feature type="compositionally biased region" description="Basic and acidic residues" evidence="1">
    <location>
        <begin position="1"/>
        <end position="10"/>
    </location>
</feature>
<name>A0A0D3HNV1_9ORYZ</name>